<feature type="transmembrane region" description="Helical" evidence="1">
    <location>
        <begin position="138"/>
        <end position="158"/>
    </location>
</feature>
<feature type="transmembrane region" description="Helical" evidence="1">
    <location>
        <begin position="81"/>
        <end position="100"/>
    </location>
</feature>
<feature type="transmembrane region" description="Helical" evidence="1">
    <location>
        <begin position="572"/>
        <end position="592"/>
    </location>
</feature>
<dbReference type="OrthoDB" id="8914at2157"/>
<sequence length="593" mass="67440">MRRGRSFEHGYTIVFRGGDSMKYSLLALIIILPYLMSIYVHESLITYFKSLIIYGVMFLSVLITLRVIVFANSYRGFGTTLSLFSTALAAIVDLLITLAIHKFIVGFGALSFVLPLSAMIMVLRGLEHNGKSMKKYILYPLYTLPGILIIQLISYFLIGTVNPVKYAALDSIFYVFSFLFIYYVIFKFEVSYGGTDILKLFSSYLYTALFEYSEPFERELSKRSVVKDAKVHLFMVRNDEGIYAVTIPELHAGPIAKVGGGYLISDTVSELGRYVNSVIYLHGIGSHELDPATRIDVRRVVRAVAMKVKEYLNDQYVNNECIGKIPFQIQSSNFRITHVPLCGKSIVIVSRLVKSSDDIPLRVYDELKRKVKLDWDNIILVDAQNYYSDNNTWDEDDINELVSLLSKIGELEEQRLEIKSCFAHMPKYAFGPIQFEIGDNGLITWGLEINGNKILLVIFDGNNLRRELADAIINEFKNYFDIVEVLTTDNHQYTGIARFTRSRGYKVVGDSISHDLIMRNVRRSVKQCLNGLRQVHVRYYPVIVEGVRLVGDSFNDMVKAAERGVVDWKKHFAVLIILPILTMVILGILLGIL</sequence>
<protein>
    <submittedName>
        <fullName evidence="3">Membrane protein-like protein</fullName>
    </submittedName>
</protein>
<dbReference type="Pfam" id="PF09843">
    <property type="entry name" value="DUF2070"/>
    <property type="match status" value="1"/>
</dbReference>
<dbReference type="AlphaFoldDB" id="F0QX98"/>
<feature type="domain" description="DUF2070" evidence="2">
    <location>
        <begin position="8"/>
        <end position="582"/>
    </location>
</feature>
<dbReference type="EMBL" id="CP002529">
    <property type="protein sequence ID" value="ADY01137.1"/>
    <property type="molecule type" value="Genomic_DNA"/>
</dbReference>
<evidence type="ECO:0000313" key="3">
    <source>
        <dbReference type="EMBL" id="ADY01137.1"/>
    </source>
</evidence>
<dbReference type="KEGG" id="vmo:VMUT_0927"/>
<feature type="transmembrane region" description="Helical" evidence="1">
    <location>
        <begin position="106"/>
        <end position="126"/>
    </location>
</feature>
<keyword evidence="1" id="KW-1133">Transmembrane helix</keyword>
<evidence type="ECO:0000259" key="2">
    <source>
        <dbReference type="Pfam" id="PF09843"/>
    </source>
</evidence>
<dbReference type="STRING" id="985053.VMUT_0927"/>
<dbReference type="HOGENOM" id="CLU_507747_0_0_2"/>
<organism evidence="3 4">
    <name type="scientific">Vulcanisaeta moutnovskia (strain 768-28)</name>
    <dbReference type="NCBI Taxonomy" id="985053"/>
    <lineage>
        <taxon>Archaea</taxon>
        <taxon>Thermoproteota</taxon>
        <taxon>Thermoprotei</taxon>
        <taxon>Thermoproteales</taxon>
        <taxon>Thermoproteaceae</taxon>
        <taxon>Vulcanisaeta</taxon>
    </lineage>
</organism>
<evidence type="ECO:0000313" key="4">
    <source>
        <dbReference type="Proteomes" id="UP000007485"/>
    </source>
</evidence>
<feature type="transmembrane region" description="Helical" evidence="1">
    <location>
        <begin position="51"/>
        <end position="69"/>
    </location>
</feature>
<name>F0QX98_VULM7</name>
<keyword evidence="1" id="KW-0472">Membrane</keyword>
<gene>
    <name evidence="3" type="ordered locus">VMUT_0927</name>
</gene>
<dbReference type="InterPro" id="IPR019204">
    <property type="entry name" value="DUF2070_membrane"/>
</dbReference>
<accession>F0QX98</accession>
<dbReference type="GeneID" id="10288579"/>
<dbReference type="Proteomes" id="UP000007485">
    <property type="component" value="Chromosome"/>
</dbReference>
<feature type="transmembrane region" description="Helical" evidence="1">
    <location>
        <begin position="164"/>
        <end position="185"/>
    </location>
</feature>
<evidence type="ECO:0000256" key="1">
    <source>
        <dbReference type="SAM" id="Phobius"/>
    </source>
</evidence>
<dbReference type="eggNOG" id="arCOG04351">
    <property type="taxonomic scope" value="Archaea"/>
</dbReference>
<dbReference type="RefSeq" id="WP_013604299.1">
    <property type="nucleotide sequence ID" value="NC_015151.1"/>
</dbReference>
<keyword evidence="4" id="KW-1185">Reference proteome</keyword>
<feature type="transmembrane region" description="Helical" evidence="1">
    <location>
        <begin position="21"/>
        <end position="39"/>
    </location>
</feature>
<proteinExistence type="predicted"/>
<reference evidence="3 4" key="1">
    <citation type="journal article" date="2011" name="J. Bacteriol.">
        <title>Complete genome sequence of 'Vulcanisaeta moutnovskia' strain 768-28, a novel member of the hyperthermophilic crenarchaeal genus vulcanisaeta.</title>
        <authorList>
            <person name="Gumerov V.M."/>
            <person name="Mardanov A.V."/>
            <person name="Beletsky A.V."/>
            <person name="Prokofeva M.I."/>
            <person name="Bonch-Osmolovskaya E.A."/>
            <person name="Ravin N.V."/>
            <person name="Skryabin K.G."/>
        </authorList>
    </citation>
    <scope>NUCLEOTIDE SEQUENCE [LARGE SCALE GENOMIC DNA]</scope>
    <source>
        <strain evidence="3 4">768-28</strain>
    </source>
</reference>
<keyword evidence="1" id="KW-0812">Transmembrane</keyword>